<evidence type="ECO:0000256" key="1">
    <source>
        <dbReference type="SAM" id="MobiDB-lite"/>
    </source>
</evidence>
<dbReference type="EMBL" id="SIHJ01000001">
    <property type="protein sequence ID" value="TWT35299.1"/>
    <property type="molecule type" value="Genomic_DNA"/>
</dbReference>
<name>A0A5C5VBU2_9BACT</name>
<gene>
    <name evidence="2" type="ORF">KOR34_01870</name>
</gene>
<keyword evidence="3" id="KW-1185">Reference proteome</keyword>
<comment type="caution">
    <text evidence="2">The sequence shown here is derived from an EMBL/GenBank/DDBJ whole genome shotgun (WGS) entry which is preliminary data.</text>
</comment>
<proteinExistence type="predicted"/>
<evidence type="ECO:0000313" key="3">
    <source>
        <dbReference type="Proteomes" id="UP000316714"/>
    </source>
</evidence>
<organism evidence="2 3">
    <name type="scientific">Posidoniimonas corsicana</name>
    <dbReference type="NCBI Taxonomy" id="1938618"/>
    <lineage>
        <taxon>Bacteria</taxon>
        <taxon>Pseudomonadati</taxon>
        <taxon>Planctomycetota</taxon>
        <taxon>Planctomycetia</taxon>
        <taxon>Pirellulales</taxon>
        <taxon>Lacipirellulaceae</taxon>
        <taxon>Posidoniimonas</taxon>
    </lineage>
</organism>
<protein>
    <submittedName>
        <fullName evidence="2">Uncharacterized protein</fullName>
    </submittedName>
</protein>
<reference evidence="2 3" key="1">
    <citation type="submission" date="2019-02" db="EMBL/GenBank/DDBJ databases">
        <title>Deep-cultivation of Planctomycetes and their phenomic and genomic characterization uncovers novel biology.</title>
        <authorList>
            <person name="Wiegand S."/>
            <person name="Jogler M."/>
            <person name="Boedeker C."/>
            <person name="Pinto D."/>
            <person name="Vollmers J."/>
            <person name="Rivas-Marin E."/>
            <person name="Kohn T."/>
            <person name="Peeters S.H."/>
            <person name="Heuer A."/>
            <person name="Rast P."/>
            <person name="Oberbeckmann S."/>
            <person name="Bunk B."/>
            <person name="Jeske O."/>
            <person name="Meyerdierks A."/>
            <person name="Storesund J.E."/>
            <person name="Kallscheuer N."/>
            <person name="Luecker S."/>
            <person name="Lage O.M."/>
            <person name="Pohl T."/>
            <person name="Merkel B.J."/>
            <person name="Hornburger P."/>
            <person name="Mueller R.-W."/>
            <person name="Bruemmer F."/>
            <person name="Labrenz M."/>
            <person name="Spormann A.M."/>
            <person name="Op Den Camp H."/>
            <person name="Overmann J."/>
            <person name="Amann R."/>
            <person name="Jetten M.S.M."/>
            <person name="Mascher T."/>
            <person name="Medema M.H."/>
            <person name="Devos D.P."/>
            <person name="Kaster A.-K."/>
            <person name="Ovreas L."/>
            <person name="Rohde M."/>
            <person name="Galperin M.Y."/>
            <person name="Jogler C."/>
        </authorList>
    </citation>
    <scope>NUCLEOTIDE SEQUENCE [LARGE SCALE GENOMIC DNA]</scope>
    <source>
        <strain evidence="2 3">KOR34</strain>
    </source>
</reference>
<dbReference type="Proteomes" id="UP000316714">
    <property type="component" value="Unassembled WGS sequence"/>
</dbReference>
<feature type="region of interest" description="Disordered" evidence="1">
    <location>
        <begin position="1"/>
        <end position="52"/>
    </location>
</feature>
<accession>A0A5C5VBU2</accession>
<evidence type="ECO:0000313" key="2">
    <source>
        <dbReference type="EMBL" id="TWT35299.1"/>
    </source>
</evidence>
<sequence>MKSMDRAGRRPLTASAEVASPTDPGEGGMLRTTPLGPIGTRGASGFYSNLGI</sequence>
<dbReference type="AlphaFoldDB" id="A0A5C5VBU2"/>